<evidence type="ECO:0000313" key="1">
    <source>
        <dbReference type="EMBL" id="KAK6141347.1"/>
    </source>
</evidence>
<dbReference type="PANTHER" id="PTHR35306:SF1">
    <property type="entry name" value="VQ DOMAIN-CONTAINING PROTEIN"/>
    <property type="match status" value="1"/>
</dbReference>
<dbReference type="Pfam" id="PF15365">
    <property type="entry name" value="PNRC"/>
    <property type="match status" value="1"/>
</dbReference>
<accession>A0ABR0W1A4</accession>
<dbReference type="PANTHER" id="PTHR35306">
    <property type="entry name" value="BNAA03G57290D PROTEIN"/>
    <property type="match status" value="1"/>
</dbReference>
<dbReference type="EMBL" id="JABTTQ020000150">
    <property type="protein sequence ID" value="KAK6141347.1"/>
    <property type="molecule type" value="Genomic_DNA"/>
</dbReference>
<protein>
    <submittedName>
        <fullName evidence="1">Uncharacterized protein</fullName>
    </submittedName>
</protein>
<dbReference type="InterPro" id="IPR028322">
    <property type="entry name" value="PNRC-like_rgn"/>
</dbReference>
<keyword evidence="2" id="KW-1185">Reference proteome</keyword>
<sequence>METLVAHHRNHHYSRNRGYSSTKFGSFGSPPSGNFRGINCRSFQSGEGLLPTPSKDSSSITPVSEKTFSASFSPRTPSPSLNESQNISKRIAKCSTISIPVKFMFENNERELHLSERWAGPAYSNSPPPSSLPIPKFQLRPKRTVSLDLPTVTSEINFPRMAKSAPASPTRERSPSPCHSFDISDSSTETNIFPCDTFDISDSATKTLRRILNLDNTDE</sequence>
<gene>
    <name evidence="1" type="ORF">DH2020_024897</name>
</gene>
<comment type="caution">
    <text evidence="1">The sequence shown here is derived from an EMBL/GenBank/DDBJ whole genome shotgun (WGS) entry which is preliminary data.</text>
</comment>
<organism evidence="1 2">
    <name type="scientific">Rehmannia glutinosa</name>
    <name type="common">Chinese foxglove</name>
    <dbReference type="NCBI Taxonomy" id="99300"/>
    <lineage>
        <taxon>Eukaryota</taxon>
        <taxon>Viridiplantae</taxon>
        <taxon>Streptophyta</taxon>
        <taxon>Embryophyta</taxon>
        <taxon>Tracheophyta</taxon>
        <taxon>Spermatophyta</taxon>
        <taxon>Magnoliopsida</taxon>
        <taxon>eudicotyledons</taxon>
        <taxon>Gunneridae</taxon>
        <taxon>Pentapetalae</taxon>
        <taxon>asterids</taxon>
        <taxon>lamiids</taxon>
        <taxon>Lamiales</taxon>
        <taxon>Orobanchaceae</taxon>
        <taxon>Rehmannieae</taxon>
        <taxon>Rehmannia</taxon>
    </lineage>
</organism>
<proteinExistence type="predicted"/>
<reference evidence="1 2" key="1">
    <citation type="journal article" date="2021" name="Comput. Struct. Biotechnol. J.">
        <title>De novo genome assembly of the potent medicinal plant Rehmannia glutinosa using nanopore technology.</title>
        <authorList>
            <person name="Ma L."/>
            <person name="Dong C."/>
            <person name="Song C."/>
            <person name="Wang X."/>
            <person name="Zheng X."/>
            <person name="Niu Y."/>
            <person name="Chen S."/>
            <person name="Feng W."/>
        </authorList>
    </citation>
    <scope>NUCLEOTIDE SEQUENCE [LARGE SCALE GENOMIC DNA]</scope>
    <source>
        <strain evidence="1">DH-2019</strain>
    </source>
</reference>
<dbReference type="Proteomes" id="UP001318860">
    <property type="component" value="Unassembled WGS sequence"/>
</dbReference>
<evidence type="ECO:0000313" key="2">
    <source>
        <dbReference type="Proteomes" id="UP001318860"/>
    </source>
</evidence>
<name>A0ABR0W1A4_REHGL</name>